<dbReference type="PANTHER" id="PTHR39181:SF1">
    <property type="entry name" value="TYROSINE-PROTEIN PHOSPHATASE YWQE"/>
    <property type="match status" value="1"/>
</dbReference>
<sequence>MVDIHSHLLYGIDDGPEKIEESIELLKQAIEVGYNKIVCSSHYYIGMFENKDYDKNFNQLQAKIREEGLDIEIYKGNEIALLSIDYFDYAAKVNRINNGKYILIELKSEIIYSVCKKFFKSLISQGIVPIFAHIERYSHLKIGELIELSKMGVVLQVNIRTAATSVKKIDYMLKEGYIDVIATDTHRLGRRDYDLEKELKKLKSKLGEEYFNRVTDINPSRIIDSEDIVRGKIESSKDGVRIMGYIRGLYSRLIKK</sequence>
<accession>A0A9E2KZL7</accession>
<dbReference type="Gene3D" id="3.20.20.140">
    <property type="entry name" value="Metal-dependent hydrolases"/>
    <property type="match status" value="1"/>
</dbReference>
<comment type="catalytic activity">
    <reaction evidence="4">
        <text>O-phospho-L-tyrosyl-[protein] + H2O = L-tyrosyl-[protein] + phosphate</text>
        <dbReference type="Rhea" id="RHEA:10684"/>
        <dbReference type="Rhea" id="RHEA-COMP:10136"/>
        <dbReference type="Rhea" id="RHEA-COMP:20101"/>
        <dbReference type="ChEBI" id="CHEBI:15377"/>
        <dbReference type="ChEBI" id="CHEBI:43474"/>
        <dbReference type="ChEBI" id="CHEBI:46858"/>
        <dbReference type="ChEBI" id="CHEBI:61978"/>
        <dbReference type="EC" id="3.1.3.48"/>
    </reaction>
</comment>
<keyword evidence="3" id="KW-0378">Hydrolase</keyword>
<protein>
    <recommendedName>
        <fullName evidence="2">protein-tyrosine-phosphatase</fullName>
        <ecNumber evidence="2">3.1.3.48</ecNumber>
    </recommendedName>
</protein>
<dbReference type="EC" id="3.1.3.48" evidence="2"/>
<dbReference type="InterPro" id="IPR016667">
    <property type="entry name" value="Caps_polysacc_synth_CpsB/CapC"/>
</dbReference>
<evidence type="ECO:0000313" key="6">
    <source>
        <dbReference type="Proteomes" id="UP000724657"/>
    </source>
</evidence>
<dbReference type="GO" id="GO:0004725">
    <property type="term" value="F:protein tyrosine phosphatase activity"/>
    <property type="evidence" value="ECO:0007669"/>
    <property type="project" value="UniProtKB-EC"/>
</dbReference>
<reference evidence="5" key="1">
    <citation type="journal article" date="2021" name="PeerJ">
        <title>Extensive microbial diversity within the chicken gut microbiome revealed by metagenomics and culture.</title>
        <authorList>
            <person name="Gilroy R."/>
            <person name="Ravi A."/>
            <person name="Getino M."/>
            <person name="Pursley I."/>
            <person name="Horton D.L."/>
            <person name="Alikhan N.F."/>
            <person name="Baker D."/>
            <person name="Gharbi K."/>
            <person name="Hall N."/>
            <person name="Watson M."/>
            <person name="Adriaenssens E.M."/>
            <person name="Foster-Nyarko E."/>
            <person name="Jarju S."/>
            <person name="Secka A."/>
            <person name="Antonio M."/>
            <person name="Oren A."/>
            <person name="Chaudhuri R.R."/>
            <person name="La Ragione R."/>
            <person name="Hildebrand F."/>
            <person name="Pallen M.J."/>
        </authorList>
    </citation>
    <scope>NUCLEOTIDE SEQUENCE</scope>
    <source>
        <strain evidence="5">A6-441</strain>
    </source>
</reference>
<evidence type="ECO:0000256" key="2">
    <source>
        <dbReference type="ARBA" id="ARBA00013064"/>
    </source>
</evidence>
<evidence type="ECO:0000256" key="1">
    <source>
        <dbReference type="ARBA" id="ARBA00005750"/>
    </source>
</evidence>
<dbReference type="EMBL" id="JAHLFN010000079">
    <property type="protein sequence ID" value="MBU3843121.1"/>
    <property type="molecule type" value="Genomic_DNA"/>
</dbReference>
<evidence type="ECO:0000256" key="3">
    <source>
        <dbReference type="ARBA" id="ARBA00022801"/>
    </source>
</evidence>
<dbReference type="Proteomes" id="UP000724657">
    <property type="component" value="Unassembled WGS sequence"/>
</dbReference>
<evidence type="ECO:0000313" key="5">
    <source>
        <dbReference type="EMBL" id="MBU3843121.1"/>
    </source>
</evidence>
<organism evidence="5 6">
    <name type="scientific">Candidatus Fusobacterium pullicola</name>
    <dbReference type="NCBI Taxonomy" id="2838601"/>
    <lineage>
        <taxon>Bacteria</taxon>
        <taxon>Fusobacteriati</taxon>
        <taxon>Fusobacteriota</taxon>
        <taxon>Fusobacteriia</taxon>
        <taxon>Fusobacteriales</taxon>
        <taxon>Fusobacteriaceae</taxon>
        <taxon>Fusobacterium</taxon>
    </lineage>
</organism>
<dbReference type="InterPro" id="IPR016195">
    <property type="entry name" value="Pol/histidinol_Pase-like"/>
</dbReference>
<dbReference type="Pfam" id="PF19567">
    <property type="entry name" value="CpsB_CapC"/>
    <property type="match status" value="1"/>
</dbReference>
<name>A0A9E2KZL7_9FUSO</name>
<dbReference type="PIRSF" id="PIRSF016557">
    <property type="entry name" value="Caps_synth_CpsB"/>
    <property type="match status" value="1"/>
</dbReference>
<gene>
    <name evidence="5" type="ORF">IAA47_09110</name>
</gene>
<dbReference type="SUPFAM" id="SSF89550">
    <property type="entry name" value="PHP domain-like"/>
    <property type="match status" value="1"/>
</dbReference>
<proteinExistence type="inferred from homology"/>
<comment type="similarity">
    <text evidence="1">Belongs to the metallo-dependent hydrolases superfamily. CpsB/CapC family.</text>
</comment>
<dbReference type="GO" id="GO:0030145">
    <property type="term" value="F:manganese ion binding"/>
    <property type="evidence" value="ECO:0007669"/>
    <property type="project" value="InterPro"/>
</dbReference>
<dbReference type="AlphaFoldDB" id="A0A9E2KZL7"/>
<dbReference type="PANTHER" id="PTHR39181">
    <property type="entry name" value="TYROSINE-PROTEIN PHOSPHATASE YWQE"/>
    <property type="match status" value="1"/>
</dbReference>
<comment type="caution">
    <text evidence="5">The sequence shown here is derived from an EMBL/GenBank/DDBJ whole genome shotgun (WGS) entry which is preliminary data.</text>
</comment>
<reference evidence="5" key="2">
    <citation type="submission" date="2021-04" db="EMBL/GenBank/DDBJ databases">
        <authorList>
            <person name="Gilroy R."/>
        </authorList>
    </citation>
    <scope>NUCLEOTIDE SEQUENCE</scope>
    <source>
        <strain evidence="5">A6-441</strain>
    </source>
</reference>
<evidence type="ECO:0000256" key="4">
    <source>
        <dbReference type="ARBA" id="ARBA00051722"/>
    </source>
</evidence>